<dbReference type="Proteomes" id="UP001220395">
    <property type="component" value="Chromosome"/>
</dbReference>
<protein>
    <submittedName>
        <fullName evidence="4">Amidohydrolase family protein</fullName>
    </submittedName>
</protein>
<evidence type="ECO:0000256" key="1">
    <source>
        <dbReference type="ARBA" id="ARBA00023239"/>
    </source>
</evidence>
<dbReference type="RefSeq" id="WP_273686054.1">
    <property type="nucleotide sequence ID" value="NZ_CP117411.1"/>
</dbReference>
<dbReference type="PANTHER" id="PTHR21240">
    <property type="entry name" value="2-AMINO-3-CARBOXYLMUCONATE-6-SEMIALDEHYDE DECARBOXYLASE"/>
    <property type="match status" value="1"/>
</dbReference>
<keyword evidence="1" id="KW-0456">Lyase</keyword>
<dbReference type="InterPro" id="IPR006680">
    <property type="entry name" value="Amidohydro-rel"/>
</dbReference>
<gene>
    <name evidence="4" type="ORF">PQ455_10640</name>
</gene>
<feature type="signal peptide" evidence="2">
    <location>
        <begin position="1"/>
        <end position="20"/>
    </location>
</feature>
<evidence type="ECO:0000256" key="2">
    <source>
        <dbReference type="SAM" id="SignalP"/>
    </source>
</evidence>
<dbReference type="SUPFAM" id="SSF51556">
    <property type="entry name" value="Metallo-dependent hydrolases"/>
    <property type="match status" value="1"/>
</dbReference>
<reference evidence="4 5" key="1">
    <citation type="submission" date="2023-02" db="EMBL/GenBank/DDBJ databases">
        <title>Genome sequence of Sphingomonas naphthae.</title>
        <authorList>
            <person name="Kim S."/>
            <person name="Heo J."/>
            <person name="Kwon S.-W."/>
        </authorList>
    </citation>
    <scope>NUCLEOTIDE SEQUENCE [LARGE SCALE GENOMIC DNA]</scope>
    <source>
        <strain evidence="4 5">KACC 18716</strain>
    </source>
</reference>
<feature type="domain" description="Amidohydrolase-related" evidence="3">
    <location>
        <begin position="26"/>
        <end position="279"/>
    </location>
</feature>
<evidence type="ECO:0000259" key="3">
    <source>
        <dbReference type="Pfam" id="PF04909"/>
    </source>
</evidence>
<dbReference type="Gene3D" id="3.20.20.140">
    <property type="entry name" value="Metal-dependent hydrolases"/>
    <property type="match status" value="1"/>
</dbReference>
<name>A0ABY7TGB2_9SPHN</name>
<dbReference type="EMBL" id="CP117411">
    <property type="protein sequence ID" value="WCT72103.1"/>
    <property type="molecule type" value="Genomic_DNA"/>
</dbReference>
<organism evidence="4 5">
    <name type="scientific">Sphingomonas naphthae</name>
    <dbReference type="NCBI Taxonomy" id="1813468"/>
    <lineage>
        <taxon>Bacteria</taxon>
        <taxon>Pseudomonadati</taxon>
        <taxon>Pseudomonadota</taxon>
        <taxon>Alphaproteobacteria</taxon>
        <taxon>Sphingomonadales</taxon>
        <taxon>Sphingomonadaceae</taxon>
        <taxon>Sphingomonas</taxon>
    </lineage>
</organism>
<sequence>MMRPLLATLALLLPALPAPAQIFDNHVHLHDGEASIAAYQAQLKADGEAVAGYGAMWFGGPNQALAGDPAVIRAGNDGILALAARHPGLLPIATVRPYDGAAAIAELERVAARGVRLLKIHPHTQKFDPADPRVATLVKRAGALGLVVLIDNASILPGDSEKLFNLAIACPQTKFIFAHMGGLNFRFWNILALARTADGLLADNLYFDISATVALAAGSPIQGEFVWTMRNVGLDHILLGSDYPQFSLHRMTQALDRLGLTAEEKSLIRYDNARRLLGLAPPR</sequence>
<dbReference type="InterPro" id="IPR032465">
    <property type="entry name" value="ACMSD"/>
</dbReference>
<dbReference type="InterPro" id="IPR032466">
    <property type="entry name" value="Metal_Hydrolase"/>
</dbReference>
<proteinExistence type="predicted"/>
<accession>A0ABY7TGB2</accession>
<feature type="chain" id="PRO_5047194899" evidence="2">
    <location>
        <begin position="21"/>
        <end position="283"/>
    </location>
</feature>
<dbReference type="Pfam" id="PF04909">
    <property type="entry name" value="Amidohydro_2"/>
    <property type="match status" value="1"/>
</dbReference>
<evidence type="ECO:0000313" key="4">
    <source>
        <dbReference type="EMBL" id="WCT72103.1"/>
    </source>
</evidence>
<dbReference type="PANTHER" id="PTHR21240:SF28">
    <property type="entry name" value="ISO-OROTATE DECARBOXYLASE (EUROFUNG)"/>
    <property type="match status" value="1"/>
</dbReference>
<keyword evidence="2" id="KW-0732">Signal</keyword>
<evidence type="ECO:0000313" key="5">
    <source>
        <dbReference type="Proteomes" id="UP001220395"/>
    </source>
</evidence>
<keyword evidence="5" id="KW-1185">Reference proteome</keyword>